<evidence type="ECO:0000313" key="2">
    <source>
        <dbReference type="Proteomes" id="UP001233360"/>
    </source>
</evidence>
<gene>
    <name evidence="1" type="ORF">QE380_002064</name>
</gene>
<evidence type="ECO:0008006" key="3">
    <source>
        <dbReference type="Google" id="ProtNLM"/>
    </source>
</evidence>
<dbReference type="Proteomes" id="UP001233360">
    <property type="component" value="Unassembled WGS sequence"/>
</dbReference>
<dbReference type="GeneID" id="45235779"/>
<dbReference type="RefSeq" id="WP_004923102.1">
    <property type="nucleotide sequence ID" value="NZ_BCMA01000007.1"/>
</dbReference>
<accession>A0ABU0UXK5</accession>
<keyword evidence="2" id="KW-1185">Reference proteome</keyword>
<proteinExistence type="predicted"/>
<organism evidence="1 2">
    <name type="scientific">Acinetobacter baylyi</name>
    <dbReference type="NCBI Taxonomy" id="202950"/>
    <lineage>
        <taxon>Bacteria</taxon>
        <taxon>Pseudomonadati</taxon>
        <taxon>Pseudomonadota</taxon>
        <taxon>Gammaproteobacteria</taxon>
        <taxon>Moraxellales</taxon>
        <taxon>Moraxellaceae</taxon>
        <taxon>Acinetobacter</taxon>
    </lineage>
</organism>
<sequence length="112" mass="13430">MKKLCFIFIFFLTACHPLDAKQQQQDYICQSMIQGYLKIQQLYNYQFWRSEALTPNQMNYWYRPVSEHGLMIGELKTQQLVFECSQDQNVFRLQRPYEKAPLLKVQLPNTAL</sequence>
<comment type="caution">
    <text evidence="1">The sequence shown here is derived from an EMBL/GenBank/DDBJ whole genome shotgun (WGS) entry which is preliminary data.</text>
</comment>
<name>A0ABU0UXK5_ACIBI</name>
<reference evidence="1 2" key="1">
    <citation type="submission" date="2023-07" db="EMBL/GenBank/DDBJ databases">
        <title>Functional and genomic diversity of the sorghum phyllosphere microbiome.</title>
        <authorList>
            <person name="Shade A."/>
        </authorList>
    </citation>
    <scope>NUCLEOTIDE SEQUENCE [LARGE SCALE GENOMIC DNA]</scope>
    <source>
        <strain evidence="1 2">SORGH_AS_0887</strain>
    </source>
</reference>
<dbReference type="PROSITE" id="PS51257">
    <property type="entry name" value="PROKAR_LIPOPROTEIN"/>
    <property type="match status" value="1"/>
</dbReference>
<evidence type="ECO:0000313" key="1">
    <source>
        <dbReference type="EMBL" id="MDQ1209141.1"/>
    </source>
</evidence>
<protein>
    <recommendedName>
        <fullName evidence="3">Lipoprotein</fullName>
    </recommendedName>
</protein>
<dbReference type="EMBL" id="JAUTBK010000002">
    <property type="protein sequence ID" value="MDQ1209141.1"/>
    <property type="molecule type" value="Genomic_DNA"/>
</dbReference>